<comment type="caution">
    <text evidence="3">The sequence shown here is derived from an EMBL/GenBank/DDBJ whole genome shotgun (WGS) entry which is preliminary data.</text>
</comment>
<dbReference type="Pfam" id="PF13561">
    <property type="entry name" value="adh_short_C2"/>
    <property type="match status" value="1"/>
</dbReference>
<proteinExistence type="inferred from homology"/>
<dbReference type="AlphaFoldDB" id="A0A7X2PBE3"/>
<dbReference type="PRINTS" id="PR00081">
    <property type="entry name" value="GDHRDH"/>
</dbReference>
<dbReference type="SUPFAM" id="SSF51735">
    <property type="entry name" value="NAD(P)-binding Rossmann-fold domains"/>
    <property type="match status" value="1"/>
</dbReference>
<evidence type="ECO:0000256" key="1">
    <source>
        <dbReference type="ARBA" id="ARBA00006484"/>
    </source>
</evidence>
<dbReference type="Gene3D" id="3.40.50.720">
    <property type="entry name" value="NAD(P)-binding Rossmann-like Domain"/>
    <property type="match status" value="1"/>
</dbReference>
<gene>
    <name evidence="3" type="ORF">FYJ80_03300</name>
</gene>
<sequence>MRDYFDLTGKVAIITGGHSWLGYDMACVLAEYGCSIIIASRTEEKIKNATDNIKKQYGVETKYIVFDQTSSDECQRMAEEAESWKNHIDILINNAGGGSGISECDFLNRSQKDITAVITSNLIGSLLCTQAVGRYMVKRRYGKIINIGSIAGIVGRDRRIYTKNNKMQQPVDYAAAKAGVIGMTRDLAAYFAPYNVHVNSISPGGFYKNEPKGFVDDYSNLTPQNRMGTMGKDIKGAALFLASDASDYVTGHNLVVDGGFSTTK</sequence>
<dbReference type="RefSeq" id="WP_154424707.1">
    <property type="nucleotide sequence ID" value="NZ_VUNN01000004.1"/>
</dbReference>
<dbReference type="EMBL" id="VUNN01000004">
    <property type="protein sequence ID" value="MSU05805.1"/>
    <property type="molecule type" value="Genomic_DNA"/>
</dbReference>
<dbReference type="PRINTS" id="PR00080">
    <property type="entry name" value="SDRFAMILY"/>
</dbReference>
<dbReference type="Proteomes" id="UP000460549">
    <property type="component" value="Unassembled WGS sequence"/>
</dbReference>
<dbReference type="PANTHER" id="PTHR42760:SF133">
    <property type="entry name" value="3-OXOACYL-[ACYL-CARRIER-PROTEIN] REDUCTASE"/>
    <property type="match status" value="1"/>
</dbReference>
<dbReference type="InterPro" id="IPR002347">
    <property type="entry name" value="SDR_fam"/>
</dbReference>
<reference evidence="3 4" key="1">
    <citation type="submission" date="2019-08" db="EMBL/GenBank/DDBJ databases">
        <title>In-depth cultivation of the pig gut microbiome towards novel bacterial diversity and tailored functional studies.</title>
        <authorList>
            <person name="Wylensek D."/>
            <person name="Hitch T.C.A."/>
            <person name="Clavel T."/>
        </authorList>
    </citation>
    <scope>NUCLEOTIDE SEQUENCE [LARGE SCALE GENOMIC DNA]</scope>
    <source>
        <strain evidence="3 4">NM-380-WT-3C1</strain>
    </source>
</reference>
<keyword evidence="2" id="KW-0560">Oxidoreductase</keyword>
<dbReference type="PANTHER" id="PTHR42760">
    <property type="entry name" value="SHORT-CHAIN DEHYDROGENASES/REDUCTASES FAMILY MEMBER"/>
    <property type="match status" value="1"/>
</dbReference>
<evidence type="ECO:0000313" key="3">
    <source>
        <dbReference type="EMBL" id="MSU05805.1"/>
    </source>
</evidence>
<evidence type="ECO:0000313" key="4">
    <source>
        <dbReference type="Proteomes" id="UP000460549"/>
    </source>
</evidence>
<protein>
    <submittedName>
        <fullName evidence="3">SDR family oxidoreductase</fullName>
    </submittedName>
</protein>
<accession>A0A7X2PBE3</accession>
<organism evidence="3 4">
    <name type="scientific">Bullifex porci</name>
    <dbReference type="NCBI Taxonomy" id="2606638"/>
    <lineage>
        <taxon>Bacteria</taxon>
        <taxon>Pseudomonadati</taxon>
        <taxon>Spirochaetota</taxon>
        <taxon>Spirochaetia</taxon>
        <taxon>Spirochaetales</taxon>
        <taxon>Spirochaetaceae</taxon>
        <taxon>Bullifex</taxon>
    </lineage>
</organism>
<dbReference type="GO" id="GO:0016616">
    <property type="term" value="F:oxidoreductase activity, acting on the CH-OH group of donors, NAD or NADP as acceptor"/>
    <property type="evidence" value="ECO:0007669"/>
    <property type="project" value="TreeGrafter"/>
</dbReference>
<comment type="similarity">
    <text evidence="1">Belongs to the short-chain dehydrogenases/reductases (SDR) family.</text>
</comment>
<keyword evidence="4" id="KW-1185">Reference proteome</keyword>
<evidence type="ECO:0000256" key="2">
    <source>
        <dbReference type="ARBA" id="ARBA00023002"/>
    </source>
</evidence>
<name>A0A7X2PBE3_9SPIO</name>
<dbReference type="InterPro" id="IPR036291">
    <property type="entry name" value="NAD(P)-bd_dom_sf"/>
</dbReference>